<feature type="compositionally biased region" description="Polar residues" evidence="2">
    <location>
        <begin position="463"/>
        <end position="473"/>
    </location>
</feature>
<proteinExistence type="predicted"/>
<feature type="compositionally biased region" description="Polar residues" evidence="2">
    <location>
        <begin position="908"/>
        <end position="929"/>
    </location>
</feature>
<feature type="region of interest" description="Disordered" evidence="2">
    <location>
        <begin position="1"/>
        <end position="68"/>
    </location>
</feature>
<feature type="compositionally biased region" description="Pro residues" evidence="2">
    <location>
        <begin position="737"/>
        <end position="751"/>
    </location>
</feature>
<sequence length="1200" mass="129371">MATNWQPPFGMPFPPPFPPPQQQQLPRNHHHQQSHSDGQGAPSDHYQQPSTFFPPPPPPPPHIPGLNLQAHNQNAQQSQFPPAWPSTFPTPEQMNQWNQLQMDMHQLPFMMMQNPPPLPHLNFTPNLPSQSPFQPATPTHPFSSLPPNLPAAPYPQAVSAAPPTPKRMSAQTERVADVMDSDKEEGEVSEGQSKSPAVNGRGRPEPPRSIPSNALRAAQESTTARHEPYDPGQPAVYQAAPQPQPTPTALAKGPVNTISQKRGDAKTFIKLLHKNNIGYHALAAEDLDLGALRDLYQSLNLPSAPEQVPSAPKTNSTSQPSLQNGVNGGASPSVPTPTSSKPITPVNTSNLPPAKSAPSPVLPNRAQYLKRLQAAKKGKPTEGIKVTPPQKSPPPTTIASNSPSVPHGLAQPKAAQPLTEAQKKAKTTELIRKRIEALKNSSSSPAASPAAMPSNTIPKPADASSSTFGNATPRNIPPSPFGNIPGLFMNSSPVAPQNQIPITPGSGSRKRPSSPGVDSPGLQHGGITAQDAVRSLPVQAAPAQSGSLRGSHTLPILPGFQSRPASGNPSSSGISTPGPQTPSSTARSQELEEKARKQAALKERLQKKIELQKRESERRLASAQNSPGSIVQQAPVLPASIHVQEVPREPKRRRKMDVEAEQSALDSEIAENDAKLARLTKEIELLTANDSRLRRDKEKLQAELESVGIDTEGMPHSELQAKRDEIKREQNAAASTLPPPSNHTIEAPPPSTQSATITRSAPKDAVPVIDGASQHISQQSDGYQQSIPASIPGLNTSYPRAYTISQTPKLASTLHQPATTVGQSVKLAPAKPTTVLPERDVNSTKPMTPVDDEEDFYSPEPIGATPVHGQPEATPASLTQEKSVSEEGEMMMSESEEEDYEPEENLEPQTNTPLNNSSEQESMAASSRASLAPHVPASQSVNEEDEPYEPPDADQVMLDAASDTGAAEADHVQLAEAGEEDMDMSTSSDDESDSDTSSESLGEDSNDPTPAFNGKIADSSVTIADNLAPELQRVVSAAELTPLDPGRLPVTQNVDVDQEEANTRTFVPYESPLRLFKSYRYHPDFPQTVSSGYLSMTYSHQIDPAKEWCANEALGEPCNDANCPFQHYRDMEISGEKLLVQLGTANPGKTFEERQRWNDGLRSVLKDLRQKNNKDPNGIAMEIAKFRRQFLQDDSRVVNL</sequence>
<reference evidence="4 5" key="1">
    <citation type="submission" date="2021-02" db="EMBL/GenBank/DDBJ databases">
        <title>Genome assembly of Pseudopithomyces chartarum.</title>
        <authorList>
            <person name="Jauregui R."/>
            <person name="Singh J."/>
            <person name="Voisey C."/>
        </authorList>
    </citation>
    <scope>NUCLEOTIDE SEQUENCE [LARGE SCALE GENOMIC DNA]</scope>
    <source>
        <strain evidence="4 5">AGR01</strain>
    </source>
</reference>
<feature type="compositionally biased region" description="Basic and acidic residues" evidence="2">
    <location>
        <begin position="421"/>
        <end position="437"/>
    </location>
</feature>
<dbReference type="GO" id="GO:0005634">
    <property type="term" value="C:nucleus"/>
    <property type="evidence" value="ECO:0007669"/>
    <property type="project" value="TreeGrafter"/>
</dbReference>
<feature type="region of interest" description="Disordered" evidence="2">
    <location>
        <begin position="704"/>
        <end position="799"/>
    </location>
</feature>
<protein>
    <recommendedName>
        <fullName evidence="3">Putative zinc-finger domain-containing protein</fullName>
    </recommendedName>
</protein>
<gene>
    <name evidence="4" type="ORF">GRF29_28g542620</name>
</gene>
<keyword evidence="5" id="KW-1185">Reference proteome</keyword>
<dbReference type="EMBL" id="WVTA01000004">
    <property type="protein sequence ID" value="KAK3213639.1"/>
    <property type="molecule type" value="Genomic_DNA"/>
</dbReference>
<feature type="region of interest" description="Disordered" evidence="2">
    <location>
        <begin position="813"/>
        <end position="1015"/>
    </location>
</feature>
<accession>A0AAN6RKI7</accession>
<dbReference type="InterPro" id="IPR039278">
    <property type="entry name" value="Red1"/>
</dbReference>
<dbReference type="PANTHER" id="PTHR21563:SF3">
    <property type="entry name" value="ZINC FINGER C3H1 DOMAIN-CONTAINING PROTEIN"/>
    <property type="match status" value="1"/>
</dbReference>
<feature type="compositionally biased region" description="Acidic residues" evidence="2">
    <location>
        <begin position="977"/>
        <end position="1006"/>
    </location>
</feature>
<feature type="compositionally biased region" description="Polar residues" evidence="2">
    <location>
        <begin position="622"/>
        <end position="632"/>
    </location>
</feature>
<evidence type="ECO:0000313" key="5">
    <source>
        <dbReference type="Proteomes" id="UP001280581"/>
    </source>
</evidence>
<feature type="compositionally biased region" description="Low complexity" evidence="2">
    <location>
        <begin position="331"/>
        <end position="345"/>
    </location>
</feature>
<feature type="compositionally biased region" description="Basic and acidic residues" evidence="2">
    <location>
        <begin position="589"/>
        <end position="620"/>
    </location>
</feature>
<feature type="compositionally biased region" description="Polar residues" evidence="2">
    <location>
        <begin position="813"/>
        <end position="823"/>
    </location>
</feature>
<evidence type="ECO:0000259" key="3">
    <source>
        <dbReference type="Pfam" id="PF10650"/>
    </source>
</evidence>
<feature type="region of interest" description="Disordered" evidence="2">
    <location>
        <begin position="127"/>
        <end position="257"/>
    </location>
</feature>
<organism evidence="4 5">
    <name type="scientific">Pseudopithomyces chartarum</name>
    <dbReference type="NCBI Taxonomy" id="1892770"/>
    <lineage>
        <taxon>Eukaryota</taxon>
        <taxon>Fungi</taxon>
        <taxon>Dikarya</taxon>
        <taxon>Ascomycota</taxon>
        <taxon>Pezizomycotina</taxon>
        <taxon>Dothideomycetes</taxon>
        <taxon>Pleosporomycetidae</taxon>
        <taxon>Pleosporales</taxon>
        <taxon>Massarineae</taxon>
        <taxon>Didymosphaeriaceae</taxon>
        <taxon>Pseudopithomyces</taxon>
    </lineage>
</organism>
<dbReference type="InterPro" id="IPR019607">
    <property type="entry name" value="Putative_zinc-finger_domain"/>
</dbReference>
<evidence type="ECO:0000313" key="4">
    <source>
        <dbReference type="EMBL" id="KAK3213639.1"/>
    </source>
</evidence>
<feature type="compositionally biased region" description="Polar residues" evidence="2">
    <location>
        <begin position="127"/>
        <end position="146"/>
    </location>
</feature>
<feature type="compositionally biased region" description="Pro residues" evidence="2">
    <location>
        <begin position="9"/>
        <end position="21"/>
    </location>
</feature>
<feature type="compositionally biased region" description="Low complexity" evidence="2">
    <location>
        <begin position="441"/>
        <end position="454"/>
    </location>
</feature>
<feature type="compositionally biased region" description="Polar residues" evidence="2">
    <location>
        <begin position="563"/>
        <end position="588"/>
    </location>
</feature>
<feature type="region of interest" description="Disordered" evidence="2">
    <location>
        <begin position="302"/>
        <end position="665"/>
    </location>
</feature>
<feature type="compositionally biased region" description="Polar residues" evidence="2">
    <location>
        <begin position="774"/>
        <end position="799"/>
    </location>
</feature>
<feature type="coiled-coil region" evidence="1">
    <location>
        <begin position="669"/>
        <end position="703"/>
    </location>
</feature>
<feature type="compositionally biased region" description="Low complexity" evidence="2">
    <location>
        <begin position="232"/>
        <end position="241"/>
    </location>
</feature>
<feature type="domain" description="Putative zinc-finger" evidence="3">
    <location>
        <begin position="1109"/>
        <end position="1127"/>
    </location>
</feature>
<dbReference type="Proteomes" id="UP001280581">
    <property type="component" value="Unassembled WGS sequence"/>
</dbReference>
<feature type="compositionally biased region" description="Polar residues" evidence="2">
    <location>
        <begin position="489"/>
        <end position="501"/>
    </location>
</feature>
<dbReference type="GO" id="GO:0000178">
    <property type="term" value="C:exosome (RNase complex)"/>
    <property type="evidence" value="ECO:0007669"/>
    <property type="project" value="TreeGrafter"/>
</dbReference>
<evidence type="ECO:0000256" key="1">
    <source>
        <dbReference type="SAM" id="Coils"/>
    </source>
</evidence>
<feature type="compositionally biased region" description="Acidic residues" evidence="2">
    <location>
        <begin position="886"/>
        <end position="906"/>
    </location>
</feature>
<dbReference type="Pfam" id="PF10650">
    <property type="entry name" value="zf-C3H1"/>
    <property type="match status" value="1"/>
</dbReference>
<evidence type="ECO:0000256" key="2">
    <source>
        <dbReference type="SAM" id="MobiDB-lite"/>
    </source>
</evidence>
<name>A0AAN6RKI7_9PLEO</name>
<feature type="compositionally biased region" description="Pro residues" evidence="2">
    <location>
        <begin position="52"/>
        <end position="63"/>
    </location>
</feature>
<feature type="compositionally biased region" description="Basic and acidic residues" evidence="2">
    <location>
        <begin position="713"/>
        <end position="730"/>
    </location>
</feature>
<feature type="compositionally biased region" description="Polar residues" evidence="2">
    <location>
        <begin position="312"/>
        <end position="325"/>
    </location>
</feature>
<dbReference type="AlphaFoldDB" id="A0AAN6RKI7"/>
<comment type="caution">
    <text evidence="4">The sequence shown here is derived from an EMBL/GenBank/DDBJ whole genome shotgun (WGS) entry which is preliminary data.</text>
</comment>
<feature type="compositionally biased region" description="Acidic residues" evidence="2">
    <location>
        <begin position="942"/>
        <end position="952"/>
    </location>
</feature>
<keyword evidence="1" id="KW-0175">Coiled coil</keyword>
<dbReference type="PANTHER" id="PTHR21563">
    <property type="entry name" value="ZINC FINGER C3H1 DOMAIN-CONTAINING PROTEIN"/>
    <property type="match status" value="1"/>
</dbReference>